<sequence>MNSDKLDETDRGILHLLQEDARNYSAADIAEEVGVTANTVRNRISRLQERGVIDGYVPLLNYEQAGYQLTVIMCCTAPIPKRRTLAQRAGTIDGVTQVREVMTGHQNVQVIAVASESEKITEIANRLHELGLKVESEELVKNEYVQPFGNFDKNTVEE</sequence>
<dbReference type="CDD" id="cd00090">
    <property type="entry name" value="HTH_ARSR"/>
    <property type="match status" value="1"/>
</dbReference>
<dbReference type="InterPro" id="IPR036388">
    <property type="entry name" value="WH-like_DNA-bd_sf"/>
</dbReference>
<keyword evidence="3" id="KW-0804">Transcription</keyword>
<dbReference type="AlphaFoldDB" id="A0A5D5AGT5"/>
<dbReference type="PROSITE" id="PS50956">
    <property type="entry name" value="HTH_ASNC_2"/>
    <property type="match status" value="1"/>
</dbReference>
<evidence type="ECO:0000256" key="2">
    <source>
        <dbReference type="ARBA" id="ARBA00023125"/>
    </source>
</evidence>
<dbReference type="EMBL" id="VTAW01000050">
    <property type="protein sequence ID" value="TYT60334.1"/>
    <property type="molecule type" value="Genomic_DNA"/>
</dbReference>
<evidence type="ECO:0000259" key="4">
    <source>
        <dbReference type="PROSITE" id="PS50956"/>
    </source>
</evidence>
<dbReference type="InterPro" id="IPR019888">
    <property type="entry name" value="Tscrpt_reg_AsnC-like"/>
</dbReference>
<evidence type="ECO:0000313" key="6">
    <source>
        <dbReference type="Proteomes" id="UP000324104"/>
    </source>
</evidence>
<dbReference type="GO" id="GO:0043200">
    <property type="term" value="P:response to amino acid"/>
    <property type="evidence" value="ECO:0007669"/>
    <property type="project" value="TreeGrafter"/>
</dbReference>
<name>A0A5D5AGT5_9EURY</name>
<dbReference type="PROSITE" id="PS00519">
    <property type="entry name" value="HTH_ASNC_1"/>
    <property type="match status" value="1"/>
</dbReference>
<dbReference type="SUPFAM" id="SSF46785">
    <property type="entry name" value="Winged helix' DNA-binding domain"/>
    <property type="match status" value="1"/>
</dbReference>
<evidence type="ECO:0000256" key="3">
    <source>
        <dbReference type="ARBA" id="ARBA00023163"/>
    </source>
</evidence>
<dbReference type="Pfam" id="PF13412">
    <property type="entry name" value="HTH_24"/>
    <property type="match status" value="1"/>
</dbReference>
<dbReference type="InterPro" id="IPR011991">
    <property type="entry name" value="ArsR-like_HTH"/>
</dbReference>
<dbReference type="Proteomes" id="UP000324104">
    <property type="component" value="Unassembled WGS sequence"/>
</dbReference>
<dbReference type="RefSeq" id="WP_149083149.1">
    <property type="nucleotide sequence ID" value="NZ_VTAW01000050.1"/>
</dbReference>
<comment type="caution">
    <text evidence="5">The sequence shown here is derived from an EMBL/GenBank/DDBJ whole genome shotgun (WGS) entry which is preliminary data.</text>
</comment>
<keyword evidence="1" id="KW-0805">Transcription regulation</keyword>
<keyword evidence="6" id="KW-1185">Reference proteome</keyword>
<dbReference type="PANTHER" id="PTHR30154:SF34">
    <property type="entry name" value="TRANSCRIPTIONAL REGULATOR AZLB"/>
    <property type="match status" value="1"/>
</dbReference>
<gene>
    <name evidence="5" type="ORF">FYC77_19430</name>
</gene>
<evidence type="ECO:0000256" key="1">
    <source>
        <dbReference type="ARBA" id="ARBA00023015"/>
    </source>
</evidence>
<dbReference type="InterPro" id="IPR000485">
    <property type="entry name" value="AsnC-type_HTH_dom"/>
</dbReference>
<evidence type="ECO:0000313" key="5">
    <source>
        <dbReference type="EMBL" id="TYT60334.1"/>
    </source>
</evidence>
<organism evidence="5 6">
    <name type="scientific">Natrialba swarupiae</name>
    <dbReference type="NCBI Taxonomy" id="2448032"/>
    <lineage>
        <taxon>Archaea</taxon>
        <taxon>Methanobacteriati</taxon>
        <taxon>Methanobacteriota</taxon>
        <taxon>Stenosarchaea group</taxon>
        <taxon>Halobacteria</taxon>
        <taxon>Halobacteriales</taxon>
        <taxon>Natrialbaceae</taxon>
        <taxon>Natrialba</taxon>
    </lineage>
</organism>
<dbReference type="InterPro" id="IPR036390">
    <property type="entry name" value="WH_DNA-bd_sf"/>
</dbReference>
<feature type="domain" description="HTH asnC-type" evidence="4">
    <location>
        <begin position="6"/>
        <end position="68"/>
    </location>
</feature>
<dbReference type="GO" id="GO:0005829">
    <property type="term" value="C:cytosol"/>
    <property type="evidence" value="ECO:0007669"/>
    <property type="project" value="TreeGrafter"/>
</dbReference>
<dbReference type="Gene3D" id="1.10.10.10">
    <property type="entry name" value="Winged helix-like DNA-binding domain superfamily/Winged helix DNA-binding domain"/>
    <property type="match status" value="1"/>
</dbReference>
<dbReference type="GO" id="GO:0043565">
    <property type="term" value="F:sequence-specific DNA binding"/>
    <property type="evidence" value="ECO:0007669"/>
    <property type="project" value="InterPro"/>
</dbReference>
<protein>
    <submittedName>
        <fullName evidence="5">Lrp/AsnC family transcriptional regulator</fullName>
    </submittedName>
</protein>
<dbReference type="SMART" id="SM00344">
    <property type="entry name" value="HTH_ASNC"/>
    <property type="match status" value="1"/>
</dbReference>
<keyword evidence="2" id="KW-0238">DNA-binding</keyword>
<proteinExistence type="predicted"/>
<dbReference type="InterPro" id="IPR019885">
    <property type="entry name" value="Tscrpt_reg_HTH_AsnC-type_CS"/>
</dbReference>
<dbReference type="PANTHER" id="PTHR30154">
    <property type="entry name" value="LEUCINE-RESPONSIVE REGULATORY PROTEIN"/>
    <property type="match status" value="1"/>
</dbReference>
<dbReference type="PRINTS" id="PR00033">
    <property type="entry name" value="HTHASNC"/>
</dbReference>
<reference evidence="5 6" key="1">
    <citation type="submission" date="2019-08" db="EMBL/GenBank/DDBJ databases">
        <title>Archaea genome.</title>
        <authorList>
            <person name="Kajale S."/>
            <person name="Shouche Y."/>
            <person name="Deshpande N."/>
            <person name="Sharma A."/>
        </authorList>
    </citation>
    <scope>NUCLEOTIDE SEQUENCE [LARGE SCALE GENOMIC DNA]</scope>
    <source>
        <strain evidence="5 6">ESP3B_9</strain>
    </source>
</reference>
<accession>A0A5D5AGT5</accession>